<evidence type="ECO:0000256" key="1">
    <source>
        <dbReference type="ARBA" id="ARBA00004123"/>
    </source>
</evidence>
<evidence type="ECO:0000256" key="5">
    <source>
        <dbReference type="ARBA" id="ARBA00023015"/>
    </source>
</evidence>
<evidence type="ECO:0000256" key="6">
    <source>
        <dbReference type="ARBA" id="ARBA00023163"/>
    </source>
</evidence>
<comment type="caution">
    <text evidence="10">The sequence shown here is derived from an EMBL/GenBank/DDBJ whole genome shotgun (WGS) entry which is preliminary data.</text>
</comment>
<keyword evidence="6" id="KW-0804">Transcription</keyword>
<name>A0ABR0BC32_PURLI</name>
<dbReference type="Pfam" id="PF13489">
    <property type="entry name" value="Methyltransf_23"/>
    <property type="match status" value="1"/>
</dbReference>
<dbReference type="EMBL" id="JAWRVI010000503">
    <property type="protein sequence ID" value="KAK4063533.1"/>
    <property type="molecule type" value="Genomic_DNA"/>
</dbReference>
<dbReference type="Proteomes" id="UP001287286">
    <property type="component" value="Unassembled WGS sequence"/>
</dbReference>
<keyword evidence="4" id="KW-0949">S-adenosyl-L-methionine</keyword>
<evidence type="ECO:0000256" key="2">
    <source>
        <dbReference type="ARBA" id="ARBA00022603"/>
    </source>
</evidence>
<dbReference type="PANTHER" id="PTHR43591">
    <property type="entry name" value="METHYLTRANSFERASE"/>
    <property type="match status" value="1"/>
</dbReference>
<evidence type="ECO:0000256" key="3">
    <source>
        <dbReference type="ARBA" id="ARBA00022679"/>
    </source>
</evidence>
<keyword evidence="7" id="KW-0539">Nucleus</keyword>
<dbReference type="InterPro" id="IPR029063">
    <property type="entry name" value="SAM-dependent_MTases_sf"/>
</dbReference>
<comment type="similarity">
    <text evidence="8">Belongs to the methyltransferase superfamily. LaeA methyltransferase family.</text>
</comment>
<keyword evidence="5" id="KW-0805">Transcription regulation</keyword>
<accession>A0ABR0BC32</accession>
<keyword evidence="3" id="KW-0808">Transferase</keyword>
<evidence type="ECO:0000256" key="7">
    <source>
        <dbReference type="ARBA" id="ARBA00023242"/>
    </source>
</evidence>
<keyword evidence="11" id="KW-1185">Reference proteome</keyword>
<comment type="subcellular location">
    <subcellularLocation>
        <location evidence="1">Nucleus</location>
    </subcellularLocation>
</comment>
<dbReference type="Gene3D" id="3.40.50.150">
    <property type="entry name" value="Vaccinia Virus protein VP39"/>
    <property type="match status" value="1"/>
</dbReference>
<sequence length="309" mass="35708">MESLGFNGQRQDPTPSEPPWYLAYGRYYGKGPEGQKGYLLPIDAEELDRLDRLHKFFLVVRNDALCAYNFNLVHRARVLDLGTGTGIWAIELCKELRQRILEVVTVDINPVFLPYWIPPKLTPVKFDIEKPSWTGLEPPFDLAHVRTLWGSIANSCWEKVYRNILEHLKPGTGYFEQVEINWYPEWDEDSRVPENSALRRWADKLHTSLDKCGRSARIKPAMVQTWIQDAGFVNIERTTIRCYWSPCSADEREQEACKWLYACLRQTMEALGLMPMIEQLGMTAAAVRDLCSQAEKEAGSLRNRGYFKL</sequence>
<evidence type="ECO:0000256" key="8">
    <source>
        <dbReference type="ARBA" id="ARBA00038158"/>
    </source>
</evidence>
<reference evidence="10 11" key="1">
    <citation type="journal article" date="2024" name="Microbiol. Resour. Announc.">
        <title>Genome annotations for the ascomycete fungi Trichoderma harzianum, Trichoderma aggressivum, and Purpureocillium lilacinum.</title>
        <authorList>
            <person name="Beijen E.P.W."/>
            <person name="Ohm R.A."/>
        </authorList>
    </citation>
    <scope>NUCLEOTIDE SEQUENCE [LARGE SCALE GENOMIC DNA]</scope>
    <source>
        <strain evidence="10 11">CBS 150709</strain>
    </source>
</reference>
<evidence type="ECO:0000313" key="11">
    <source>
        <dbReference type="Proteomes" id="UP001287286"/>
    </source>
</evidence>
<comment type="catalytic activity">
    <reaction evidence="9">
        <text>L-methionyl-[protein] + S-adenosyl-L-methionine = S-methyl-L-methionyl-[protein] + S-adenosyl-L-homocysteine</text>
        <dbReference type="Rhea" id="RHEA:60560"/>
        <dbReference type="Rhea" id="RHEA-COMP:12313"/>
        <dbReference type="Rhea" id="RHEA-COMP:15592"/>
        <dbReference type="ChEBI" id="CHEBI:16044"/>
        <dbReference type="ChEBI" id="CHEBI:57856"/>
        <dbReference type="ChEBI" id="CHEBI:59789"/>
        <dbReference type="ChEBI" id="CHEBI:142742"/>
    </reaction>
    <physiologicalReaction direction="left-to-right" evidence="9">
        <dbReference type="Rhea" id="RHEA:60561"/>
    </physiologicalReaction>
</comment>
<dbReference type="SUPFAM" id="SSF53335">
    <property type="entry name" value="S-adenosyl-L-methionine-dependent methyltransferases"/>
    <property type="match status" value="1"/>
</dbReference>
<evidence type="ECO:0008006" key="12">
    <source>
        <dbReference type="Google" id="ProtNLM"/>
    </source>
</evidence>
<dbReference type="CDD" id="cd02440">
    <property type="entry name" value="AdoMet_MTases"/>
    <property type="match status" value="1"/>
</dbReference>
<organism evidence="10 11">
    <name type="scientific">Purpureocillium lilacinum</name>
    <name type="common">Paecilomyces lilacinus</name>
    <dbReference type="NCBI Taxonomy" id="33203"/>
    <lineage>
        <taxon>Eukaryota</taxon>
        <taxon>Fungi</taxon>
        <taxon>Dikarya</taxon>
        <taxon>Ascomycota</taxon>
        <taxon>Pezizomycotina</taxon>
        <taxon>Sordariomycetes</taxon>
        <taxon>Hypocreomycetidae</taxon>
        <taxon>Hypocreales</taxon>
        <taxon>Ophiocordycipitaceae</taxon>
        <taxon>Purpureocillium</taxon>
    </lineage>
</organism>
<protein>
    <recommendedName>
        <fullName evidence="12">Methyl transferase</fullName>
    </recommendedName>
</protein>
<keyword evidence="2" id="KW-0489">Methyltransferase</keyword>
<proteinExistence type="inferred from homology"/>
<evidence type="ECO:0000313" key="10">
    <source>
        <dbReference type="EMBL" id="KAK4063533.1"/>
    </source>
</evidence>
<evidence type="ECO:0000256" key="9">
    <source>
        <dbReference type="ARBA" id="ARBA00047870"/>
    </source>
</evidence>
<evidence type="ECO:0000256" key="4">
    <source>
        <dbReference type="ARBA" id="ARBA00022691"/>
    </source>
</evidence>
<gene>
    <name evidence="10" type="ORF">Purlil1_14148</name>
</gene>
<dbReference type="PANTHER" id="PTHR43591:SF30">
    <property type="entry name" value="PROTEIN-METHIONINE METHYLTRANSFERASE LAEA"/>
    <property type="match status" value="1"/>
</dbReference>